<dbReference type="EMBL" id="JASCQO010000055">
    <property type="protein sequence ID" value="MDI5936316.1"/>
    <property type="molecule type" value="Genomic_DNA"/>
</dbReference>
<accession>A0ABT6VQQ0</accession>
<name>A0ABT6VQQ0_9GAMM</name>
<proteinExistence type="predicted"/>
<protein>
    <recommendedName>
        <fullName evidence="3">Phasin domain-containing protein</fullName>
    </recommendedName>
</protein>
<evidence type="ECO:0008006" key="3">
    <source>
        <dbReference type="Google" id="ProtNLM"/>
    </source>
</evidence>
<evidence type="ECO:0000313" key="1">
    <source>
        <dbReference type="EMBL" id="MDI5936316.1"/>
    </source>
</evidence>
<dbReference type="RefSeq" id="WP_282723727.1">
    <property type="nucleotide sequence ID" value="NZ_JASCQO010000055.1"/>
</dbReference>
<sequence>MSTAKAEQVPTVHEIPAANYDTFAVLPESVAIASQPMFDWWVHHWMDASHPLVRMQQAWMESVLETLQLEAEFLAACAVSGEKMSKCFSDPDTLRDPTLLSSCYHEVAKDMTDAHISRLGKVADLPKDFRQRLWEEIC</sequence>
<evidence type="ECO:0000313" key="2">
    <source>
        <dbReference type="Proteomes" id="UP001244242"/>
    </source>
</evidence>
<dbReference type="Proteomes" id="UP001244242">
    <property type="component" value="Unassembled WGS sequence"/>
</dbReference>
<comment type="caution">
    <text evidence="1">The sequence shown here is derived from an EMBL/GenBank/DDBJ whole genome shotgun (WGS) entry which is preliminary data.</text>
</comment>
<reference evidence="1 2" key="1">
    <citation type="submission" date="2023-04" db="EMBL/GenBank/DDBJ databases">
        <title>Halomonas strains isolated from rhizosphere soil.</title>
        <authorList>
            <person name="Xu L."/>
            <person name="Sun J.-Q."/>
        </authorList>
    </citation>
    <scope>NUCLEOTIDE SEQUENCE [LARGE SCALE GENOMIC DNA]</scope>
    <source>
        <strain evidence="1 2">LN1S58</strain>
    </source>
</reference>
<keyword evidence="2" id="KW-1185">Reference proteome</keyword>
<organism evidence="1 2">
    <name type="scientific">Halomonas kalidii</name>
    <dbReference type="NCBI Taxonomy" id="3043293"/>
    <lineage>
        <taxon>Bacteria</taxon>
        <taxon>Pseudomonadati</taxon>
        <taxon>Pseudomonadota</taxon>
        <taxon>Gammaproteobacteria</taxon>
        <taxon>Oceanospirillales</taxon>
        <taxon>Halomonadaceae</taxon>
        <taxon>Halomonas</taxon>
    </lineage>
</organism>
<gene>
    <name evidence="1" type="ORF">QLQ84_21205</name>
</gene>